<proteinExistence type="predicted"/>
<dbReference type="SUPFAM" id="SSF54197">
    <property type="entry name" value="HIT-like"/>
    <property type="match status" value="1"/>
</dbReference>
<reference evidence="3 4" key="1">
    <citation type="submission" date="2016-04" db="EMBL/GenBank/DDBJ databases">
        <title>Complete genome sequence of Fictibacillus phosphorivorans G25-29, a strain toxic to nematodes.</title>
        <authorList>
            <person name="Zheng Z."/>
        </authorList>
    </citation>
    <scope>NUCLEOTIDE SEQUENCE [LARGE SCALE GENOMIC DNA]</scope>
    <source>
        <strain evidence="3 4">G25-29</strain>
    </source>
</reference>
<gene>
    <name evidence="3" type="ORF">ABE65_010515</name>
</gene>
<dbReference type="InterPro" id="IPR011146">
    <property type="entry name" value="HIT-like"/>
</dbReference>
<dbReference type="STRING" id="1221500.ABE65_010515"/>
<dbReference type="RefSeq" id="WP_066394499.1">
    <property type="nucleotide sequence ID" value="NZ_CP015378.1"/>
</dbReference>
<keyword evidence="4" id="KW-1185">Reference proteome</keyword>
<dbReference type="PANTHER" id="PTHR46648:SF1">
    <property type="entry name" value="ADENOSINE 5'-MONOPHOSPHORAMIDASE HNT1"/>
    <property type="match status" value="1"/>
</dbReference>
<dbReference type="PANTHER" id="PTHR46648">
    <property type="entry name" value="HIT FAMILY PROTEIN 1"/>
    <property type="match status" value="1"/>
</dbReference>
<dbReference type="Gene3D" id="3.30.428.10">
    <property type="entry name" value="HIT-like"/>
    <property type="match status" value="1"/>
</dbReference>
<sequence>MSDGCFICDKHNGVIDTAGVKIFENELVYVGHIDKGDRPSYLGHIMIDLKRHALGLGDLTIEEANAFGQIMARVSRAVKETEHAEHIYALVSGNSVAHLHMHIVPRYPNTPEEYWGPNEVYSWVDAPFGMNEDIIKVCERVRNYLEENVHEEF</sequence>
<feature type="domain" description="HIT" evidence="2">
    <location>
        <begin position="39"/>
        <end position="113"/>
    </location>
</feature>
<name>A0A160INR4_9BACL</name>
<dbReference type="KEGG" id="fpn:ABE65_010515"/>
<dbReference type="InterPro" id="IPR036265">
    <property type="entry name" value="HIT-like_sf"/>
</dbReference>
<evidence type="ECO:0000313" key="4">
    <source>
        <dbReference type="Proteomes" id="UP000076623"/>
    </source>
</evidence>
<dbReference type="AlphaFoldDB" id="A0A160INR4"/>
<protein>
    <submittedName>
        <fullName evidence="3">HIT family hydrolase</fullName>
    </submittedName>
</protein>
<dbReference type="Proteomes" id="UP000076623">
    <property type="component" value="Chromosome"/>
</dbReference>
<dbReference type="InterPro" id="IPR001310">
    <property type="entry name" value="Histidine_triad_HIT"/>
</dbReference>
<feature type="short sequence motif" description="Histidine triad motif" evidence="1">
    <location>
        <begin position="98"/>
        <end position="102"/>
    </location>
</feature>
<evidence type="ECO:0000313" key="3">
    <source>
        <dbReference type="EMBL" id="ANC77212.1"/>
    </source>
</evidence>
<dbReference type="GO" id="GO:0009117">
    <property type="term" value="P:nucleotide metabolic process"/>
    <property type="evidence" value="ECO:0007669"/>
    <property type="project" value="TreeGrafter"/>
</dbReference>
<evidence type="ECO:0000259" key="2">
    <source>
        <dbReference type="PROSITE" id="PS51084"/>
    </source>
</evidence>
<dbReference type="Pfam" id="PF01230">
    <property type="entry name" value="HIT"/>
    <property type="match status" value="1"/>
</dbReference>
<keyword evidence="3" id="KW-0378">Hydrolase</keyword>
<accession>A0A160INR4</accession>
<organism evidence="3 4">
    <name type="scientific">Fictibacillus phosphorivorans</name>
    <dbReference type="NCBI Taxonomy" id="1221500"/>
    <lineage>
        <taxon>Bacteria</taxon>
        <taxon>Bacillati</taxon>
        <taxon>Bacillota</taxon>
        <taxon>Bacilli</taxon>
        <taxon>Bacillales</taxon>
        <taxon>Fictibacillaceae</taxon>
        <taxon>Fictibacillus</taxon>
    </lineage>
</organism>
<dbReference type="EMBL" id="CP015378">
    <property type="protein sequence ID" value="ANC77212.1"/>
    <property type="molecule type" value="Genomic_DNA"/>
</dbReference>
<dbReference type="PROSITE" id="PS51084">
    <property type="entry name" value="HIT_2"/>
    <property type="match status" value="1"/>
</dbReference>
<evidence type="ECO:0000256" key="1">
    <source>
        <dbReference type="PROSITE-ProRule" id="PRU00464"/>
    </source>
</evidence>
<dbReference type="GO" id="GO:0016787">
    <property type="term" value="F:hydrolase activity"/>
    <property type="evidence" value="ECO:0007669"/>
    <property type="project" value="UniProtKB-KW"/>
</dbReference>